<accession>A0AA38S3I7</accession>
<dbReference type="AlphaFoldDB" id="A0AA38S3I7"/>
<organism evidence="1 2">
    <name type="scientific">Coniochaeta hoffmannii</name>
    <dbReference type="NCBI Taxonomy" id="91930"/>
    <lineage>
        <taxon>Eukaryota</taxon>
        <taxon>Fungi</taxon>
        <taxon>Dikarya</taxon>
        <taxon>Ascomycota</taxon>
        <taxon>Pezizomycotina</taxon>
        <taxon>Sordariomycetes</taxon>
        <taxon>Sordariomycetidae</taxon>
        <taxon>Coniochaetales</taxon>
        <taxon>Coniochaetaceae</taxon>
        <taxon>Coniochaeta</taxon>
    </lineage>
</organism>
<proteinExistence type="predicted"/>
<name>A0AA38S3I7_9PEZI</name>
<dbReference type="EMBL" id="JANBVN010000040">
    <property type="protein sequence ID" value="KAJ9158227.1"/>
    <property type="molecule type" value="Genomic_DNA"/>
</dbReference>
<reference evidence="1" key="1">
    <citation type="submission" date="2022-07" db="EMBL/GenBank/DDBJ databases">
        <title>Fungi with potential for degradation of polypropylene.</title>
        <authorList>
            <person name="Gostincar C."/>
        </authorList>
    </citation>
    <scope>NUCLEOTIDE SEQUENCE</scope>
    <source>
        <strain evidence="1">EXF-13287</strain>
    </source>
</reference>
<sequence>MCIDDGAWAVNAWVHEPTWRCPPRVGAQVRFPVGTSIDFCDAILLEPSIKIDSNYTAFLQVQNGQEWSSSSDISLYPHLESLNHVKFLAMENWDHAETKRITTFNLGLTVNWTRKTLVKQWLLLSRDSEASGHVDIGLNKGAMVQFKTMHSCPEEALVLATITHEKLKGPRYWNSSRPAGF</sequence>
<evidence type="ECO:0000313" key="1">
    <source>
        <dbReference type="EMBL" id="KAJ9158227.1"/>
    </source>
</evidence>
<gene>
    <name evidence="1" type="ORF">NKR19_g3525</name>
</gene>
<protein>
    <submittedName>
        <fullName evidence="1">Uncharacterized protein</fullName>
    </submittedName>
</protein>
<evidence type="ECO:0000313" key="2">
    <source>
        <dbReference type="Proteomes" id="UP001174691"/>
    </source>
</evidence>
<keyword evidence="2" id="KW-1185">Reference proteome</keyword>
<dbReference type="Proteomes" id="UP001174691">
    <property type="component" value="Unassembled WGS sequence"/>
</dbReference>
<comment type="caution">
    <text evidence="1">The sequence shown here is derived from an EMBL/GenBank/DDBJ whole genome shotgun (WGS) entry which is preliminary data.</text>
</comment>